<keyword evidence="3" id="KW-1185">Reference proteome</keyword>
<feature type="transmembrane region" description="Helical" evidence="1">
    <location>
        <begin position="6"/>
        <end position="30"/>
    </location>
</feature>
<organism evidence="2 3">
    <name type="scientific">Litchfieldia salsa</name>
    <dbReference type="NCBI Taxonomy" id="930152"/>
    <lineage>
        <taxon>Bacteria</taxon>
        <taxon>Bacillati</taxon>
        <taxon>Bacillota</taxon>
        <taxon>Bacilli</taxon>
        <taxon>Bacillales</taxon>
        <taxon>Bacillaceae</taxon>
        <taxon>Litchfieldia</taxon>
    </lineage>
</organism>
<dbReference type="OrthoDB" id="2243651at2"/>
<gene>
    <name evidence="2" type="ORF">SAMN05216565_105200</name>
</gene>
<keyword evidence="1" id="KW-1133">Transmembrane helix</keyword>
<sequence length="174" mass="18215">MNTKVLVLLSLLIGMGAVLHSVIPGVFGGMKPDLMLTMMFLGIMLFPNKKNVLLLSIVAGLISALTTQFPGGQLPNIIDKLITAFVFYGLFLLVGKFAKSTMGAIVIATIGTMISGVIFLSSALLIAGLPGSATFVGLFIGVVLPTTALSAIAMLIIYPIAQQLIKRANLPIQA</sequence>
<accession>A0A1H0UVF0</accession>
<reference evidence="3" key="1">
    <citation type="submission" date="2016-10" db="EMBL/GenBank/DDBJ databases">
        <authorList>
            <person name="Varghese N."/>
            <person name="Submissions S."/>
        </authorList>
    </citation>
    <scope>NUCLEOTIDE SEQUENCE [LARGE SCALE GENOMIC DNA]</scope>
    <source>
        <strain evidence="3">IBRC-M10078</strain>
    </source>
</reference>
<evidence type="ECO:0000313" key="3">
    <source>
        <dbReference type="Proteomes" id="UP000199159"/>
    </source>
</evidence>
<keyword evidence="1" id="KW-0812">Transmembrane</keyword>
<evidence type="ECO:0000256" key="1">
    <source>
        <dbReference type="SAM" id="Phobius"/>
    </source>
</evidence>
<feature type="transmembrane region" description="Helical" evidence="1">
    <location>
        <begin position="81"/>
        <end position="98"/>
    </location>
</feature>
<keyword evidence="1" id="KW-0472">Membrane</keyword>
<dbReference type="Pfam" id="PF17099">
    <property type="entry name" value="TrpP"/>
    <property type="match status" value="1"/>
</dbReference>
<feature type="transmembrane region" description="Helical" evidence="1">
    <location>
        <begin position="51"/>
        <end position="69"/>
    </location>
</feature>
<dbReference type="InterPro" id="IPR031360">
    <property type="entry name" value="TrpP"/>
</dbReference>
<dbReference type="EMBL" id="FNJU01000005">
    <property type="protein sequence ID" value="SDP70212.1"/>
    <property type="molecule type" value="Genomic_DNA"/>
</dbReference>
<dbReference type="AlphaFoldDB" id="A0A1H0UVF0"/>
<dbReference type="STRING" id="930152.SAMN05216565_105200"/>
<dbReference type="Proteomes" id="UP000199159">
    <property type="component" value="Unassembled WGS sequence"/>
</dbReference>
<feature type="transmembrane region" description="Helical" evidence="1">
    <location>
        <begin position="105"/>
        <end position="129"/>
    </location>
</feature>
<dbReference type="RefSeq" id="WP_090854566.1">
    <property type="nucleotide sequence ID" value="NZ_FNJU01000005.1"/>
</dbReference>
<protein>
    <submittedName>
        <fullName evidence="2">Tryptophan transporter TrpP</fullName>
    </submittedName>
</protein>
<feature type="transmembrane region" description="Helical" evidence="1">
    <location>
        <begin position="135"/>
        <end position="158"/>
    </location>
</feature>
<proteinExistence type="predicted"/>
<evidence type="ECO:0000313" key="2">
    <source>
        <dbReference type="EMBL" id="SDP70212.1"/>
    </source>
</evidence>
<name>A0A1H0UVF0_9BACI</name>